<accession>A0A8J3CT20</accession>
<proteinExistence type="predicted"/>
<feature type="compositionally biased region" description="Basic and acidic residues" evidence="1">
    <location>
        <begin position="11"/>
        <end position="20"/>
    </location>
</feature>
<reference evidence="2" key="1">
    <citation type="journal article" date="2014" name="Int. J. Syst. Evol. Microbiol.">
        <title>Complete genome sequence of Corynebacterium casei LMG S-19264T (=DSM 44701T), isolated from a smear-ripened cheese.</title>
        <authorList>
            <consortium name="US DOE Joint Genome Institute (JGI-PGF)"/>
            <person name="Walter F."/>
            <person name="Albersmeier A."/>
            <person name="Kalinowski J."/>
            <person name="Ruckert C."/>
        </authorList>
    </citation>
    <scope>NUCLEOTIDE SEQUENCE</scope>
    <source>
        <strain evidence="2">KCTC 32513</strain>
    </source>
</reference>
<keyword evidence="3" id="KW-1185">Reference proteome</keyword>
<dbReference type="EMBL" id="BMZH01000009">
    <property type="protein sequence ID" value="GHA98544.1"/>
    <property type="molecule type" value="Genomic_DNA"/>
</dbReference>
<dbReference type="AlphaFoldDB" id="A0A8J3CT20"/>
<name>A0A8J3CT20_9PROT</name>
<reference evidence="2" key="2">
    <citation type="submission" date="2020-09" db="EMBL/GenBank/DDBJ databases">
        <authorList>
            <person name="Sun Q."/>
            <person name="Kim S."/>
        </authorList>
    </citation>
    <scope>NUCLEOTIDE SEQUENCE</scope>
    <source>
        <strain evidence="2">KCTC 32513</strain>
    </source>
</reference>
<protein>
    <submittedName>
        <fullName evidence="2">Uncharacterized protein</fullName>
    </submittedName>
</protein>
<feature type="region of interest" description="Disordered" evidence="1">
    <location>
        <begin position="1"/>
        <end position="20"/>
    </location>
</feature>
<comment type="caution">
    <text evidence="2">The sequence shown here is derived from an EMBL/GenBank/DDBJ whole genome shotgun (WGS) entry which is preliminary data.</text>
</comment>
<organism evidence="2 3">
    <name type="scientific">Algimonas arctica</name>
    <dbReference type="NCBI Taxonomy" id="1479486"/>
    <lineage>
        <taxon>Bacteria</taxon>
        <taxon>Pseudomonadati</taxon>
        <taxon>Pseudomonadota</taxon>
        <taxon>Alphaproteobacteria</taxon>
        <taxon>Maricaulales</taxon>
        <taxon>Robiginitomaculaceae</taxon>
        <taxon>Algimonas</taxon>
    </lineage>
</organism>
<evidence type="ECO:0000256" key="1">
    <source>
        <dbReference type="SAM" id="MobiDB-lite"/>
    </source>
</evidence>
<evidence type="ECO:0000313" key="2">
    <source>
        <dbReference type="EMBL" id="GHA98544.1"/>
    </source>
</evidence>
<sequence>MPISRPIPRSDPSEQSRVVHDMFPGDGYDDAIVVSSQRDCAREDQLVLFIPNERLDAARFDGLTLILRDVTYDPRTGRTTVYEERPLYIPPNYIEGFRIATSRP</sequence>
<gene>
    <name evidence="2" type="ORF">GCM10009069_21820</name>
</gene>
<evidence type="ECO:0000313" key="3">
    <source>
        <dbReference type="Proteomes" id="UP000634004"/>
    </source>
</evidence>
<dbReference type="Proteomes" id="UP000634004">
    <property type="component" value="Unassembled WGS sequence"/>
</dbReference>